<gene>
    <name evidence="1" type="ORF">MAPG_00674</name>
</gene>
<reference evidence="2" key="4">
    <citation type="journal article" date="2015" name="G3 (Bethesda)">
        <title>Genome sequences of three phytopathogenic species of the Magnaporthaceae family of fungi.</title>
        <authorList>
            <person name="Okagaki L.H."/>
            <person name="Nunes C.C."/>
            <person name="Sailsbery J."/>
            <person name="Clay B."/>
            <person name="Brown D."/>
            <person name="John T."/>
            <person name="Oh Y."/>
            <person name="Young N."/>
            <person name="Fitzgerald M."/>
            <person name="Haas B.J."/>
            <person name="Zeng Q."/>
            <person name="Young S."/>
            <person name="Adiconis X."/>
            <person name="Fan L."/>
            <person name="Levin J.Z."/>
            <person name="Mitchell T.K."/>
            <person name="Okubara P.A."/>
            <person name="Farman M.L."/>
            <person name="Kohn L.M."/>
            <person name="Birren B."/>
            <person name="Ma L.-J."/>
            <person name="Dean R.A."/>
        </authorList>
    </citation>
    <scope>NUCLEOTIDE SEQUENCE</scope>
    <source>
        <strain evidence="2">ATCC 64411 / 73-15</strain>
    </source>
</reference>
<reference evidence="1" key="3">
    <citation type="submission" date="2011-03" db="EMBL/GenBank/DDBJ databases">
        <title>Annotation of Magnaporthe poae ATCC 64411.</title>
        <authorList>
            <person name="Ma L.-J."/>
            <person name="Dead R."/>
            <person name="Young S.K."/>
            <person name="Zeng Q."/>
            <person name="Gargeya S."/>
            <person name="Fitzgerald M."/>
            <person name="Haas B."/>
            <person name="Abouelleil A."/>
            <person name="Alvarado L."/>
            <person name="Arachchi H.M."/>
            <person name="Berlin A."/>
            <person name="Brown A."/>
            <person name="Chapman S.B."/>
            <person name="Chen Z."/>
            <person name="Dunbar C."/>
            <person name="Freedman E."/>
            <person name="Gearin G."/>
            <person name="Gellesch M."/>
            <person name="Goldberg J."/>
            <person name="Griggs A."/>
            <person name="Gujja S."/>
            <person name="Heiman D."/>
            <person name="Howarth C."/>
            <person name="Larson L."/>
            <person name="Lui A."/>
            <person name="MacDonald P.J.P."/>
            <person name="Mehta T."/>
            <person name="Montmayeur A."/>
            <person name="Murphy C."/>
            <person name="Neiman D."/>
            <person name="Pearson M."/>
            <person name="Priest M."/>
            <person name="Roberts A."/>
            <person name="Saif S."/>
            <person name="Shea T."/>
            <person name="Shenoy N."/>
            <person name="Sisk P."/>
            <person name="Stolte C."/>
            <person name="Sykes S."/>
            <person name="Yandava C."/>
            <person name="Wortman J."/>
            <person name="Nusbaum C."/>
            <person name="Birren B."/>
        </authorList>
    </citation>
    <scope>NUCLEOTIDE SEQUENCE</scope>
    <source>
        <strain evidence="1">ATCC 64411</strain>
    </source>
</reference>
<sequence>MPCQSTQWTTPAGLGETGLSARLPKEEIGENNSVPVCTLVSGTKRCYSTFLSCTNHTHTRTTVTHARERSQVECRQTPPPSKVVRGNTRTVCCTYQANNRNIRNSRAWCERPVPKATGMQICTEVTRQVLHTRTHSRRPDETFRRLCKVTTNTPAQKEDTSPSAPGGLALLFSHPPTHLPVSPPFWPCCSHIFFYRSKRR</sequence>
<evidence type="ECO:0000313" key="3">
    <source>
        <dbReference type="Proteomes" id="UP000011715"/>
    </source>
</evidence>
<dbReference type="VEuPathDB" id="FungiDB:MAPG_00674"/>
<proteinExistence type="predicted"/>
<dbReference type="EMBL" id="GL876966">
    <property type="protein sequence ID" value="KLU81589.1"/>
    <property type="molecule type" value="Genomic_DNA"/>
</dbReference>
<organism evidence="2 3">
    <name type="scientific">Magnaporthiopsis poae (strain ATCC 64411 / 73-15)</name>
    <name type="common">Kentucky bluegrass fungus</name>
    <name type="synonym">Magnaporthe poae</name>
    <dbReference type="NCBI Taxonomy" id="644358"/>
    <lineage>
        <taxon>Eukaryota</taxon>
        <taxon>Fungi</taxon>
        <taxon>Dikarya</taxon>
        <taxon>Ascomycota</taxon>
        <taxon>Pezizomycotina</taxon>
        <taxon>Sordariomycetes</taxon>
        <taxon>Sordariomycetidae</taxon>
        <taxon>Magnaporthales</taxon>
        <taxon>Magnaporthaceae</taxon>
        <taxon>Magnaporthiopsis</taxon>
    </lineage>
</organism>
<evidence type="ECO:0000313" key="2">
    <source>
        <dbReference type="EnsemblFungi" id="MAPG_00674T0"/>
    </source>
</evidence>
<accession>A0A0C4DLN0</accession>
<dbReference type="AlphaFoldDB" id="A0A0C4DLN0"/>
<evidence type="ECO:0000313" key="1">
    <source>
        <dbReference type="EMBL" id="KLU81589.1"/>
    </source>
</evidence>
<reference evidence="3" key="2">
    <citation type="submission" date="2010-05" db="EMBL/GenBank/DDBJ databases">
        <title>The genome sequence of Magnaporthe poae strain ATCC 64411.</title>
        <authorList>
            <person name="Ma L.-J."/>
            <person name="Dead R."/>
            <person name="Young S."/>
            <person name="Zeng Q."/>
            <person name="Koehrsen M."/>
            <person name="Alvarado L."/>
            <person name="Berlin A."/>
            <person name="Chapman S.B."/>
            <person name="Chen Z."/>
            <person name="Freedman E."/>
            <person name="Gellesch M."/>
            <person name="Goldberg J."/>
            <person name="Griggs A."/>
            <person name="Gujja S."/>
            <person name="Heilman E.R."/>
            <person name="Heiman D."/>
            <person name="Hepburn T."/>
            <person name="Howarth C."/>
            <person name="Jen D."/>
            <person name="Larson L."/>
            <person name="Mehta T."/>
            <person name="Neiman D."/>
            <person name="Pearson M."/>
            <person name="Roberts A."/>
            <person name="Saif S."/>
            <person name="Shea T."/>
            <person name="Shenoy N."/>
            <person name="Sisk P."/>
            <person name="Stolte C."/>
            <person name="Sykes S."/>
            <person name="Walk T."/>
            <person name="White J."/>
            <person name="Yandava C."/>
            <person name="Haas B."/>
            <person name="Nusbaum C."/>
            <person name="Birren B."/>
        </authorList>
    </citation>
    <scope>NUCLEOTIDE SEQUENCE [LARGE SCALE GENOMIC DNA]</scope>
    <source>
        <strain evidence="3">ATCC 64411 / 73-15</strain>
    </source>
</reference>
<reference evidence="2" key="5">
    <citation type="submission" date="2015-06" db="UniProtKB">
        <authorList>
            <consortium name="EnsemblFungi"/>
        </authorList>
    </citation>
    <scope>IDENTIFICATION</scope>
    <source>
        <strain evidence="2">ATCC 64411</strain>
    </source>
</reference>
<reference evidence="1" key="1">
    <citation type="submission" date="2010-05" db="EMBL/GenBank/DDBJ databases">
        <title>The Genome Sequence of Magnaporthe poae strain ATCC 64411.</title>
        <authorList>
            <consortium name="The Broad Institute Genome Sequencing Platform"/>
            <consortium name="Broad Institute Genome Sequencing Center for Infectious Disease"/>
            <person name="Ma L.-J."/>
            <person name="Dead R."/>
            <person name="Young S."/>
            <person name="Zeng Q."/>
            <person name="Koehrsen M."/>
            <person name="Alvarado L."/>
            <person name="Berlin A."/>
            <person name="Chapman S.B."/>
            <person name="Chen Z."/>
            <person name="Freedman E."/>
            <person name="Gellesch M."/>
            <person name="Goldberg J."/>
            <person name="Griggs A."/>
            <person name="Gujja S."/>
            <person name="Heilman E.R."/>
            <person name="Heiman D."/>
            <person name="Hepburn T."/>
            <person name="Howarth C."/>
            <person name="Jen D."/>
            <person name="Larson L."/>
            <person name="Mehta T."/>
            <person name="Neiman D."/>
            <person name="Pearson M."/>
            <person name="Roberts A."/>
            <person name="Saif S."/>
            <person name="Shea T."/>
            <person name="Shenoy N."/>
            <person name="Sisk P."/>
            <person name="Stolte C."/>
            <person name="Sykes S."/>
            <person name="Walk T."/>
            <person name="White J."/>
            <person name="Yandava C."/>
            <person name="Haas B."/>
            <person name="Nusbaum C."/>
            <person name="Birren B."/>
        </authorList>
    </citation>
    <scope>NUCLEOTIDE SEQUENCE</scope>
    <source>
        <strain evidence="1">ATCC 64411</strain>
    </source>
</reference>
<dbReference type="EnsemblFungi" id="MAPG_00674T0">
    <property type="protein sequence ID" value="MAPG_00674T0"/>
    <property type="gene ID" value="MAPG_00674"/>
</dbReference>
<name>A0A0C4DLN0_MAGP6</name>
<dbReference type="EMBL" id="ADBL01000159">
    <property type="status" value="NOT_ANNOTATED_CDS"/>
    <property type="molecule type" value="Genomic_DNA"/>
</dbReference>
<protein>
    <submittedName>
        <fullName evidence="1 2">Uncharacterized protein</fullName>
    </submittedName>
</protein>
<dbReference type="Proteomes" id="UP000011715">
    <property type="component" value="Unassembled WGS sequence"/>
</dbReference>
<keyword evidence="3" id="KW-1185">Reference proteome</keyword>